<dbReference type="SUPFAM" id="SSF81383">
    <property type="entry name" value="F-box domain"/>
    <property type="match status" value="1"/>
</dbReference>
<reference evidence="3 4" key="1">
    <citation type="journal article" date="2014" name="BMC Genomics">
        <title>Adaptive genomic structural variation in the grape powdery mildew pathogen, Erysiphe necator.</title>
        <authorList>
            <person name="Jones L."/>
            <person name="Riaz S."/>
            <person name="Morales-Cruz A."/>
            <person name="Amrine K.C."/>
            <person name="McGuire B."/>
            <person name="Gubler W.D."/>
            <person name="Walker M.A."/>
            <person name="Cantu D."/>
        </authorList>
    </citation>
    <scope>NUCLEOTIDE SEQUENCE [LARGE SCALE GENOMIC DNA]</scope>
    <source>
        <strain evidence="4">c</strain>
    </source>
</reference>
<dbReference type="InterPro" id="IPR045464">
    <property type="entry name" value="Hrt3/FBXO9_C"/>
</dbReference>
<name>A0A0B1P9D5_UNCNE</name>
<dbReference type="PROSITE" id="PS50181">
    <property type="entry name" value="FBOX"/>
    <property type="match status" value="1"/>
</dbReference>
<dbReference type="GO" id="GO:0005737">
    <property type="term" value="C:cytoplasm"/>
    <property type="evidence" value="ECO:0007669"/>
    <property type="project" value="TreeGrafter"/>
</dbReference>
<dbReference type="GO" id="GO:0019005">
    <property type="term" value="C:SCF ubiquitin ligase complex"/>
    <property type="evidence" value="ECO:0007669"/>
    <property type="project" value="TreeGrafter"/>
</dbReference>
<evidence type="ECO:0000259" key="2">
    <source>
        <dbReference type="PROSITE" id="PS50181"/>
    </source>
</evidence>
<dbReference type="OMA" id="SWSQVFQ"/>
<keyword evidence="4" id="KW-1185">Reference proteome</keyword>
<evidence type="ECO:0000256" key="1">
    <source>
        <dbReference type="ARBA" id="ARBA00022786"/>
    </source>
</evidence>
<dbReference type="Pfam" id="PF12937">
    <property type="entry name" value="F-box-like"/>
    <property type="match status" value="1"/>
</dbReference>
<keyword evidence="1" id="KW-0833">Ubl conjugation pathway</keyword>
<dbReference type="Pfam" id="PF19270">
    <property type="entry name" value="FBO_C"/>
    <property type="match status" value="1"/>
</dbReference>
<accession>A0A0B1P9D5</accession>
<dbReference type="AlphaFoldDB" id="A0A0B1P9D5"/>
<dbReference type="Proteomes" id="UP000030854">
    <property type="component" value="Unassembled WGS sequence"/>
</dbReference>
<proteinExistence type="predicted"/>
<comment type="caution">
    <text evidence="3">The sequence shown here is derived from an EMBL/GenBank/DDBJ whole genome shotgun (WGS) entry which is preliminary data.</text>
</comment>
<sequence length="493" mass="57225">MELRSSELDEFRENWRQEVSAKLQLETNYRSSHSDSQACCQSLTLTTNPSYKISQDIGIREKNESLPYLGPDNDTVVEKSTREIQLCDVGTLATALDHYELAVKREDDGNLGESLDLYRKAFHMDHRVDRKYKNKYFPTEKSIQVVDLKSTQDLKSDFPNEAIFDKKDLVESLSSLSIQASASDNEDIVLSCPLASLPDEILVHILMSLAILDVASFVRIAQVCKKLAYLVATEQQIWRRICIGSEFGFGGMHYEWQPNSLYGIFGKGIINTDIQDQDQNQEMNILSRYDITKILLHNCYSSSWYQMFRLRPRIRFNGCYISTINYLRPGESSSSQASWNNPIHIVTYYRFLRFFRDGTVISLLTTNDPVDVVPYITKEYLDARQVRGSAPKFMRQALRGRWHMAKFSGSHDVKIDNSMNNENDIFLETEGVNEKYLYQMKLSLRSSNKACKNNKLIWRDFRSINRITNEIDQFRIKEEKAFFWSRVKRYANG</sequence>
<dbReference type="GO" id="GO:0031146">
    <property type="term" value="P:SCF-dependent proteasomal ubiquitin-dependent protein catabolic process"/>
    <property type="evidence" value="ECO:0007669"/>
    <property type="project" value="TreeGrafter"/>
</dbReference>
<protein>
    <submittedName>
        <fullName evidence="3">Putative f-box domain-containing protein</fullName>
    </submittedName>
</protein>
<dbReference type="STRING" id="52586.A0A0B1P9D5"/>
<dbReference type="EMBL" id="JNVN01001538">
    <property type="protein sequence ID" value="KHJ33264.1"/>
    <property type="molecule type" value="Genomic_DNA"/>
</dbReference>
<feature type="domain" description="F-box" evidence="2">
    <location>
        <begin position="191"/>
        <end position="241"/>
    </location>
</feature>
<evidence type="ECO:0000313" key="4">
    <source>
        <dbReference type="Proteomes" id="UP000030854"/>
    </source>
</evidence>
<gene>
    <name evidence="3" type="ORF">EV44_g4832</name>
</gene>
<dbReference type="InterPro" id="IPR001810">
    <property type="entry name" value="F-box_dom"/>
</dbReference>
<dbReference type="HOGENOM" id="CLU_017706_0_0_1"/>
<dbReference type="Gene3D" id="1.20.1280.50">
    <property type="match status" value="1"/>
</dbReference>
<organism evidence="3 4">
    <name type="scientific">Uncinula necator</name>
    <name type="common">Grape powdery mildew</name>
    <dbReference type="NCBI Taxonomy" id="52586"/>
    <lineage>
        <taxon>Eukaryota</taxon>
        <taxon>Fungi</taxon>
        <taxon>Dikarya</taxon>
        <taxon>Ascomycota</taxon>
        <taxon>Pezizomycotina</taxon>
        <taxon>Leotiomycetes</taxon>
        <taxon>Erysiphales</taxon>
        <taxon>Erysiphaceae</taxon>
        <taxon>Erysiphe</taxon>
    </lineage>
</organism>
<dbReference type="PANTHER" id="PTHR12874:SF9">
    <property type="entry name" value="F-BOX ONLY PROTEIN 48"/>
    <property type="match status" value="1"/>
</dbReference>
<evidence type="ECO:0000313" key="3">
    <source>
        <dbReference type="EMBL" id="KHJ33264.1"/>
    </source>
</evidence>
<dbReference type="InterPro" id="IPR036047">
    <property type="entry name" value="F-box-like_dom_sf"/>
</dbReference>
<dbReference type="PANTHER" id="PTHR12874">
    <property type="entry name" value="F-BOX ONLY PROTEIN 48-RELATED"/>
    <property type="match status" value="1"/>
</dbReference>